<sequence length="214" mass="24096">MHQQLHRSCFPDAIQDGYMVLSTWSQKSGMNAQIVQRIVEEKASKLVGIGVIQNPTRVTDPLDNLAKAQGLPVYRVLGFSSTGLRLRGFAHGHVHVLQAWVTLLMTQFSHILSLRRQMCPKEKHFGKRVRCIWLVTAGLQGFHRLFTSTLASGPGLQTPCLGRTLFTSAKGLPSARVWEKSYSERYAGLLRLTETGKSLSMVPREEISEFARWY</sequence>
<keyword evidence="2" id="KW-1185">Reference proteome</keyword>
<accession>A0A6A5QA20</accession>
<dbReference type="EMBL" id="ML979143">
    <property type="protein sequence ID" value="KAF1911658.1"/>
    <property type="molecule type" value="Genomic_DNA"/>
</dbReference>
<dbReference type="AlphaFoldDB" id="A0A6A5QA20"/>
<evidence type="ECO:0000313" key="2">
    <source>
        <dbReference type="Proteomes" id="UP000800096"/>
    </source>
</evidence>
<dbReference type="Proteomes" id="UP000800096">
    <property type="component" value="Unassembled WGS sequence"/>
</dbReference>
<dbReference type="OrthoDB" id="5355161at2759"/>
<reference evidence="1" key="1">
    <citation type="journal article" date="2020" name="Stud. Mycol.">
        <title>101 Dothideomycetes genomes: a test case for predicting lifestyles and emergence of pathogens.</title>
        <authorList>
            <person name="Haridas S."/>
            <person name="Albert R."/>
            <person name="Binder M."/>
            <person name="Bloem J."/>
            <person name="Labutti K."/>
            <person name="Salamov A."/>
            <person name="Andreopoulos B."/>
            <person name="Baker S."/>
            <person name="Barry K."/>
            <person name="Bills G."/>
            <person name="Bluhm B."/>
            <person name="Cannon C."/>
            <person name="Castanera R."/>
            <person name="Culley D."/>
            <person name="Daum C."/>
            <person name="Ezra D."/>
            <person name="Gonzalez J."/>
            <person name="Henrissat B."/>
            <person name="Kuo A."/>
            <person name="Liang C."/>
            <person name="Lipzen A."/>
            <person name="Lutzoni F."/>
            <person name="Magnuson J."/>
            <person name="Mondo S."/>
            <person name="Nolan M."/>
            <person name="Ohm R."/>
            <person name="Pangilinan J."/>
            <person name="Park H.-J."/>
            <person name="Ramirez L."/>
            <person name="Alfaro M."/>
            <person name="Sun H."/>
            <person name="Tritt A."/>
            <person name="Yoshinaga Y."/>
            <person name="Zwiers L.-H."/>
            <person name="Turgeon B."/>
            <person name="Goodwin S."/>
            <person name="Spatafora J."/>
            <person name="Crous P."/>
            <person name="Grigoriev I."/>
        </authorList>
    </citation>
    <scope>NUCLEOTIDE SEQUENCE</scope>
    <source>
        <strain evidence="1">HMLAC05119</strain>
    </source>
</reference>
<organism evidence="1 2">
    <name type="scientific">Ampelomyces quisqualis</name>
    <name type="common">Powdery mildew agent</name>
    <dbReference type="NCBI Taxonomy" id="50730"/>
    <lineage>
        <taxon>Eukaryota</taxon>
        <taxon>Fungi</taxon>
        <taxon>Dikarya</taxon>
        <taxon>Ascomycota</taxon>
        <taxon>Pezizomycotina</taxon>
        <taxon>Dothideomycetes</taxon>
        <taxon>Pleosporomycetidae</taxon>
        <taxon>Pleosporales</taxon>
        <taxon>Pleosporineae</taxon>
        <taxon>Phaeosphaeriaceae</taxon>
        <taxon>Ampelomyces</taxon>
    </lineage>
</organism>
<gene>
    <name evidence="1" type="ORF">BDU57DRAFT_524263</name>
</gene>
<evidence type="ECO:0000313" key="1">
    <source>
        <dbReference type="EMBL" id="KAF1911658.1"/>
    </source>
</evidence>
<proteinExistence type="predicted"/>
<name>A0A6A5QA20_AMPQU</name>
<protein>
    <submittedName>
        <fullName evidence="1">Uncharacterized protein</fullName>
    </submittedName>
</protein>